<protein>
    <recommendedName>
        <fullName evidence="4">VCBS repeat protein</fullName>
    </recommendedName>
</protein>
<keyword evidence="3" id="KW-1185">Reference proteome</keyword>
<reference evidence="2 3" key="1">
    <citation type="submission" date="2017-10" db="EMBL/GenBank/DDBJ databases">
        <title>Sequencing the genomes of 1000 actinobacteria strains.</title>
        <authorList>
            <person name="Klenk H.-P."/>
        </authorList>
    </citation>
    <scope>NUCLEOTIDE SEQUENCE [LARGE SCALE GENOMIC DNA]</scope>
    <source>
        <strain evidence="2 3">DSM 15597</strain>
    </source>
</reference>
<proteinExistence type="predicted"/>
<dbReference type="Proteomes" id="UP000226079">
    <property type="component" value="Unassembled WGS sequence"/>
</dbReference>
<dbReference type="EMBL" id="PDJC01000001">
    <property type="protein sequence ID" value="PFG18289.1"/>
    <property type="molecule type" value="Genomic_DNA"/>
</dbReference>
<keyword evidence="1" id="KW-0732">Signal</keyword>
<evidence type="ECO:0000313" key="3">
    <source>
        <dbReference type="Proteomes" id="UP000226079"/>
    </source>
</evidence>
<comment type="caution">
    <text evidence="2">The sequence shown here is derived from an EMBL/GenBank/DDBJ whole genome shotgun (WGS) entry which is preliminary data.</text>
</comment>
<organism evidence="2 3">
    <name type="scientific">Propionicimonas paludicola</name>
    <dbReference type="NCBI Taxonomy" id="185243"/>
    <lineage>
        <taxon>Bacteria</taxon>
        <taxon>Bacillati</taxon>
        <taxon>Actinomycetota</taxon>
        <taxon>Actinomycetes</taxon>
        <taxon>Propionibacteriales</taxon>
        <taxon>Nocardioidaceae</taxon>
        <taxon>Propionicimonas</taxon>
    </lineage>
</organism>
<feature type="signal peptide" evidence="1">
    <location>
        <begin position="1"/>
        <end position="44"/>
    </location>
</feature>
<sequence length="436" mass="47304">MCTDFADRWYQVAKGGLMRTSVASCAGLVLALLGSILVPTAASAAPTMTPQEFDPALRSLLTDVTGDGRYDKVDLSSAGTDRYRLTVTAAGSGRTSSVEFASAVPASMDADAALYGAANLDGVPGVEVIVQRWTRSATETSDAVDLIVYTWRGGKLVAEKAPKGGRVAGWHFGALWGNGQGYRFFDKGGHRYVEVSTLKQQNSGKFLWVGTITRSVWRKGHWVKVSTRKVKLTDAKAFTYLRYSGPDVLKTITTADIDGDSRPDELRFYTYQDTGAEGRYRVKVTTATGTVSSRRFYALTPHPLTGLSDFDGVAGAEILLYISLDSSSGEVLTWRNGKLTPEAAPESQAGRTPYTWPLGGDDSLTQVTLTVVDGVHHLDYLNVGAPWENDLTARVDHIVWQDGKWVTVSSDSYPNFTEEQFDALCSGFCGFPITKP</sequence>
<name>A0A2A9CXI2_9ACTN</name>
<evidence type="ECO:0008006" key="4">
    <source>
        <dbReference type="Google" id="ProtNLM"/>
    </source>
</evidence>
<dbReference type="AlphaFoldDB" id="A0A2A9CXI2"/>
<gene>
    <name evidence="2" type="ORF">ATK74_2873</name>
</gene>
<evidence type="ECO:0000313" key="2">
    <source>
        <dbReference type="EMBL" id="PFG18289.1"/>
    </source>
</evidence>
<evidence type="ECO:0000256" key="1">
    <source>
        <dbReference type="SAM" id="SignalP"/>
    </source>
</evidence>
<feature type="chain" id="PRO_5012970447" description="VCBS repeat protein" evidence="1">
    <location>
        <begin position="45"/>
        <end position="436"/>
    </location>
</feature>
<accession>A0A2A9CXI2</accession>